<proteinExistence type="predicted"/>
<name>A0A0E0LYK3_ORYPU</name>
<reference evidence="2" key="2">
    <citation type="submission" date="2018-05" db="EMBL/GenBank/DDBJ databases">
        <title>OpunRS2 (Oryza punctata Reference Sequence Version 2).</title>
        <authorList>
            <person name="Zhang J."/>
            <person name="Kudrna D."/>
            <person name="Lee S."/>
            <person name="Talag J."/>
            <person name="Welchert J."/>
            <person name="Wing R.A."/>
        </authorList>
    </citation>
    <scope>NUCLEOTIDE SEQUENCE [LARGE SCALE GENOMIC DNA]</scope>
</reference>
<keyword evidence="3" id="KW-1185">Reference proteome</keyword>
<dbReference type="Gramene" id="OPUNC09G01280.1">
    <property type="protein sequence ID" value="OPUNC09G01280.1"/>
    <property type="gene ID" value="OPUNC09G01280"/>
</dbReference>
<reference evidence="2" key="1">
    <citation type="submission" date="2015-04" db="UniProtKB">
        <authorList>
            <consortium name="EnsemblPlants"/>
        </authorList>
    </citation>
    <scope>IDENTIFICATION</scope>
</reference>
<dbReference type="EnsemblPlants" id="OPUNC09G01280.1">
    <property type="protein sequence ID" value="OPUNC09G01280.1"/>
    <property type="gene ID" value="OPUNC09G01280"/>
</dbReference>
<feature type="region of interest" description="Disordered" evidence="1">
    <location>
        <begin position="69"/>
        <end position="146"/>
    </location>
</feature>
<accession>A0A0E0LYK3</accession>
<dbReference type="HOGENOM" id="CLU_546767_0_0_1"/>
<feature type="region of interest" description="Disordered" evidence="1">
    <location>
        <begin position="248"/>
        <end position="282"/>
    </location>
</feature>
<evidence type="ECO:0000256" key="1">
    <source>
        <dbReference type="SAM" id="MobiDB-lite"/>
    </source>
</evidence>
<sequence length="499" mass="52217">MTNLNTYHLATWADSAKTRNPTRPVARVVVDSVYGRLADMDGHVATRGWMAVVDLGVCKEVPLVIGTKETKRKKRKQGAAAPVHGHGRTGGGATAFSGNGARRLRQAAAAEGGGGGGSGGAAQGSGTVRRWRTASPELGEEREKYDGAGRRRLSLGLYRWQQGHEKEVTTTVARSSPAAAAACGGKRGSGGTSLGGGGSGKGEGCGGDIYRGRVVLGGGVCADGDAACGMARLAARLQRGRGPVWVGGAVGRGRRGEEKAKPRAQRGLGVGLPRPATHEEERESWRLKKVEGGRKRKKGKGFSAKGCLLGHGSLVHHQRSQGCRLDKEVGCLLGKGAGCHPGNLALLPGIQDCCLGKQRVGVGVDLGIPGCHLDSQGLHLGSQAHHPDSLCSLLADLVHGAGSLEEHLDLVVEVEAHYPEHGASEEHHEAGLGPALSDMLEYKVTPEQSAEEYSTSQQGAGKEYVRGAHFHVVMPLTGTIFQHPSLISVIKHQLREITL</sequence>
<feature type="compositionally biased region" description="Low complexity" evidence="1">
    <location>
        <begin position="94"/>
        <end position="110"/>
    </location>
</feature>
<evidence type="ECO:0000313" key="2">
    <source>
        <dbReference type="EnsemblPlants" id="OPUNC09G01280.1"/>
    </source>
</evidence>
<feature type="compositionally biased region" description="Gly residues" evidence="1">
    <location>
        <begin position="111"/>
        <end position="123"/>
    </location>
</feature>
<organism evidence="2">
    <name type="scientific">Oryza punctata</name>
    <name type="common">Red rice</name>
    <dbReference type="NCBI Taxonomy" id="4537"/>
    <lineage>
        <taxon>Eukaryota</taxon>
        <taxon>Viridiplantae</taxon>
        <taxon>Streptophyta</taxon>
        <taxon>Embryophyta</taxon>
        <taxon>Tracheophyta</taxon>
        <taxon>Spermatophyta</taxon>
        <taxon>Magnoliopsida</taxon>
        <taxon>Liliopsida</taxon>
        <taxon>Poales</taxon>
        <taxon>Poaceae</taxon>
        <taxon>BOP clade</taxon>
        <taxon>Oryzoideae</taxon>
        <taxon>Oryzeae</taxon>
        <taxon>Oryzinae</taxon>
        <taxon>Oryza</taxon>
    </lineage>
</organism>
<evidence type="ECO:0000313" key="3">
    <source>
        <dbReference type="Proteomes" id="UP000026962"/>
    </source>
</evidence>
<feature type="compositionally biased region" description="Gly residues" evidence="1">
    <location>
        <begin position="185"/>
        <end position="200"/>
    </location>
</feature>
<feature type="region of interest" description="Disordered" evidence="1">
    <location>
        <begin position="181"/>
        <end position="200"/>
    </location>
</feature>
<protein>
    <submittedName>
        <fullName evidence="2">Uncharacterized protein</fullName>
    </submittedName>
</protein>
<dbReference type="AlphaFoldDB" id="A0A0E0LYK3"/>
<dbReference type="Proteomes" id="UP000026962">
    <property type="component" value="Chromosome 9"/>
</dbReference>